<keyword evidence="1" id="KW-1133">Transmembrane helix</keyword>
<keyword evidence="1" id="KW-0472">Membrane</keyword>
<feature type="non-terminal residue" evidence="2">
    <location>
        <position position="69"/>
    </location>
</feature>
<dbReference type="EMBL" id="BKCJ011798446">
    <property type="protein sequence ID" value="GFD53789.1"/>
    <property type="molecule type" value="Genomic_DNA"/>
</dbReference>
<feature type="transmembrane region" description="Helical" evidence="1">
    <location>
        <begin position="36"/>
        <end position="60"/>
    </location>
</feature>
<protein>
    <submittedName>
        <fullName evidence="2">Uncharacterized protein</fullName>
    </submittedName>
</protein>
<comment type="caution">
    <text evidence="2">The sequence shown here is derived from an EMBL/GenBank/DDBJ whole genome shotgun (WGS) entry which is preliminary data.</text>
</comment>
<proteinExistence type="predicted"/>
<gene>
    <name evidence="2" type="ORF">Tci_925758</name>
</gene>
<keyword evidence="1" id="KW-0812">Transmembrane</keyword>
<sequence length="69" mass="7134">MLLIASQLVSSSPLCLFGVGVLSVRAVLERSSVGRALFVVMLAPLSTLAGWTGFPLAGTFDAAGEGLRR</sequence>
<evidence type="ECO:0000313" key="2">
    <source>
        <dbReference type="EMBL" id="GFD53789.1"/>
    </source>
</evidence>
<organism evidence="2">
    <name type="scientific">Tanacetum cinerariifolium</name>
    <name type="common">Dalmatian daisy</name>
    <name type="synonym">Chrysanthemum cinerariifolium</name>
    <dbReference type="NCBI Taxonomy" id="118510"/>
    <lineage>
        <taxon>Eukaryota</taxon>
        <taxon>Viridiplantae</taxon>
        <taxon>Streptophyta</taxon>
        <taxon>Embryophyta</taxon>
        <taxon>Tracheophyta</taxon>
        <taxon>Spermatophyta</taxon>
        <taxon>Magnoliopsida</taxon>
        <taxon>eudicotyledons</taxon>
        <taxon>Gunneridae</taxon>
        <taxon>Pentapetalae</taxon>
        <taxon>asterids</taxon>
        <taxon>campanulids</taxon>
        <taxon>Asterales</taxon>
        <taxon>Asteraceae</taxon>
        <taxon>Asteroideae</taxon>
        <taxon>Anthemideae</taxon>
        <taxon>Anthemidinae</taxon>
        <taxon>Tanacetum</taxon>
    </lineage>
</organism>
<evidence type="ECO:0000256" key="1">
    <source>
        <dbReference type="SAM" id="Phobius"/>
    </source>
</evidence>
<accession>A0A699X2P0</accession>
<name>A0A699X2P0_TANCI</name>
<dbReference type="AlphaFoldDB" id="A0A699X2P0"/>
<reference evidence="2" key="1">
    <citation type="journal article" date="2019" name="Sci. Rep.">
        <title>Draft genome of Tanacetum cinerariifolium, the natural source of mosquito coil.</title>
        <authorList>
            <person name="Yamashiro T."/>
            <person name="Shiraishi A."/>
            <person name="Satake H."/>
            <person name="Nakayama K."/>
        </authorList>
    </citation>
    <scope>NUCLEOTIDE SEQUENCE</scope>
</reference>